<dbReference type="PANTHER" id="PTHR30399">
    <property type="entry name" value="UNCHARACTERIZED PROTEIN YGJP"/>
    <property type="match status" value="1"/>
</dbReference>
<dbReference type="Gene3D" id="3.30.2010.10">
    <property type="entry name" value="Metalloproteases ('zincins'), catalytic domain"/>
    <property type="match status" value="1"/>
</dbReference>
<protein>
    <submittedName>
        <fullName evidence="2">M48 family metallopeptidase</fullName>
    </submittedName>
</protein>
<dbReference type="AlphaFoldDB" id="A0A4S4AZL9"/>
<evidence type="ECO:0000259" key="1">
    <source>
        <dbReference type="Pfam" id="PF01863"/>
    </source>
</evidence>
<accession>A0A4S4AZL9</accession>
<gene>
    <name evidence="2" type="ORF">E6C76_13535</name>
</gene>
<proteinExistence type="predicted"/>
<comment type="caution">
    <text evidence="2">The sequence shown here is derived from an EMBL/GenBank/DDBJ whole genome shotgun (WGS) entry which is preliminary data.</text>
</comment>
<dbReference type="Pfam" id="PF01863">
    <property type="entry name" value="YgjP-like"/>
    <property type="match status" value="1"/>
</dbReference>
<keyword evidence="3" id="KW-1185">Reference proteome</keyword>
<dbReference type="EMBL" id="SSOC01000005">
    <property type="protein sequence ID" value="THF64072.1"/>
    <property type="molecule type" value="Genomic_DNA"/>
</dbReference>
<dbReference type="InterPro" id="IPR002725">
    <property type="entry name" value="YgjP-like_metallopeptidase"/>
</dbReference>
<sequence length="257" mass="28909">MLRRKPPAPTEECREALLQGRAVPYTLRRSARRTLALQVEARGVRVSAPHACAQKEIDRFLAAHARWLFDKLDALAARPRPAAFAVHDGALFPLLGRDCRLRLEESARRVRWRVAADGGDELLLPAQGDGAALLERALRRRALDWYAGRVEEYCHRLGLPPPAVRLTSARTRWGSCSRHGGIRLHWRLIHLPAELIDYVVAHEVAHLLEMNHSARFWSLVESLYPDWRAARARLREAGAGLPNIGGADVSVPNLHEE</sequence>
<evidence type="ECO:0000313" key="2">
    <source>
        <dbReference type="EMBL" id="THF64072.1"/>
    </source>
</evidence>
<dbReference type="CDD" id="cd07344">
    <property type="entry name" value="M48_yhfN_like"/>
    <property type="match status" value="1"/>
</dbReference>
<dbReference type="OrthoDB" id="9811177at2"/>
<evidence type="ECO:0000313" key="3">
    <source>
        <dbReference type="Proteomes" id="UP000308430"/>
    </source>
</evidence>
<organism evidence="2 3">
    <name type="scientific">Pseudothauera nasutitermitis</name>
    <dbReference type="NCBI Taxonomy" id="2565930"/>
    <lineage>
        <taxon>Bacteria</taxon>
        <taxon>Pseudomonadati</taxon>
        <taxon>Pseudomonadota</taxon>
        <taxon>Betaproteobacteria</taxon>
        <taxon>Rhodocyclales</taxon>
        <taxon>Zoogloeaceae</taxon>
        <taxon>Pseudothauera</taxon>
    </lineage>
</organism>
<dbReference type="Proteomes" id="UP000308430">
    <property type="component" value="Unassembled WGS sequence"/>
</dbReference>
<reference evidence="2 3" key="1">
    <citation type="submission" date="2019-04" db="EMBL/GenBank/DDBJ databases">
        <title>Azoarcus nasutitermitis sp. nov. isolated from termite nest.</title>
        <authorList>
            <person name="Lin S.-Y."/>
            <person name="Hameed A."/>
            <person name="Hsu Y.-H."/>
            <person name="Young C.-C."/>
        </authorList>
    </citation>
    <scope>NUCLEOTIDE SEQUENCE [LARGE SCALE GENOMIC DNA]</scope>
    <source>
        <strain evidence="2 3">CC-YHH838</strain>
    </source>
</reference>
<feature type="domain" description="YgjP-like metallopeptidase" evidence="1">
    <location>
        <begin position="33"/>
        <end position="236"/>
    </location>
</feature>
<name>A0A4S4AZL9_9RHOO</name>
<dbReference type="InterPro" id="IPR053136">
    <property type="entry name" value="UTP_pyrophosphatase-like"/>
</dbReference>
<dbReference type="PANTHER" id="PTHR30399:SF1">
    <property type="entry name" value="UTP PYROPHOSPHATASE"/>
    <property type="match status" value="1"/>
</dbReference>